<dbReference type="AlphaFoldDB" id="A0A1I1RJ29"/>
<evidence type="ECO:0000256" key="1">
    <source>
        <dbReference type="ARBA" id="ARBA00005564"/>
    </source>
</evidence>
<dbReference type="EMBL" id="FOMB01000040">
    <property type="protein sequence ID" value="SFD32288.1"/>
    <property type="molecule type" value="Genomic_DNA"/>
</dbReference>
<gene>
    <name evidence="3" type="ORF">SAMN04488059_14013</name>
</gene>
<dbReference type="RefSeq" id="WP_052952865.1">
    <property type="nucleotide sequence ID" value="NZ_FOMB01000040.1"/>
</dbReference>
<comment type="similarity">
    <text evidence="1">Belongs to the cycloisomerase 2 family.</text>
</comment>
<organism evidence="3 4">
    <name type="scientific">Devosia psychrophila</name>
    <dbReference type="NCBI Taxonomy" id="728005"/>
    <lineage>
        <taxon>Bacteria</taxon>
        <taxon>Pseudomonadati</taxon>
        <taxon>Pseudomonadota</taxon>
        <taxon>Alphaproteobacteria</taxon>
        <taxon>Hyphomicrobiales</taxon>
        <taxon>Devosiaceae</taxon>
        <taxon>Devosia</taxon>
    </lineage>
</organism>
<dbReference type="InterPro" id="IPR011048">
    <property type="entry name" value="Haem_d1_sf"/>
</dbReference>
<reference evidence="3 4" key="1">
    <citation type="submission" date="2016-10" db="EMBL/GenBank/DDBJ databases">
        <authorList>
            <person name="de Groot N.N."/>
        </authorList>
    </citation>
    <scope>NUCLEOTIDE SEQUENCE [LARGE SCALE GENOMIC DNA]</scope>
    <source>
        <strain evidence="3 4">CGMCC 1.10210</strain>
    </source>
</reference>
<protein>
    <submittedName>
        <fullName evidence="3">6-phosphogluconolactonase</fullName>
    </submittedName>
</protein>
<sequence length="369" mass="39061">MSSALFFVGCCNRQLGYVANPVGKGISAFRLNLDSGAVEALGITEGIDNPSFVEVARDGVSLSAVSEVGGWNEGNITAYGIDYGSGALTYLSKQPTRGDGTAHNSHDNAGRFAGIANYSGLPAEAKPNQSIAIYPRETDGTLRPPVAEMRHRGSGPIAGRQDRPHAHCIRWTPDNRFVVVADLGIDKLVIYRFDAENGALTTHGETAMPPGSGPRHFRLHPTLPYAYCINELTSELASLAFDAEAGAFELLALEPTTPEQVPNNSGSAIDIAAGGKHLYVGNRGHDSIAGFAIDPDTGIARLIGTTPSGGRVPRDFSFDPTGNVLVVANQESDTLTLFRYARETGELHAMGTSVPSGSPTVIAFHPYVR</sequence>
<dbReference type="InterPro" id="IPR019405">
    <property type="entry name" value="Lactonase_7-beta_prop"/>
</dbReference>
<evidence type="ECO:0000313" key="4">
    <source>
        <dbReference type="Proteomes" id="UP000182258"/>
    </source>
</evidence>
<dbReference type="OrthoDB" id="9790815at2"/>
<accession>A0A1I1RJ29</accession>
<dbReference type="Gene3D" id="2.130.10.10">
    <property type="entry name" value="YVTN repeat-like/Quinoprotein amine dehydrogenase"/>
    <property type="match status" value="1"/>
</dbReference>
<dbReference type="InterPro" id="IPR015943">
    <property type="entry name" value="WD40/YVTN_repeat-like_dom_sf"/>
</dbReference>
<name>A0A1I1RJ29_9HYPH</name>
<evidence type="ECO:0000256" key="2">
    <source>
        <dbReference type="ARBA" id="ARBA00022526"/>
    </source>
</evidence>
<dbReference type="PANTHER" id="PTHR30344">
    <property type="entry name" value="6-PHOSPHOGLUCONOLACTONASE-RELATED"/>
    <property type="match status" value="1"/>
</dbReference>
<dbReference type="GO" id="GO:0017057">
    <property type="term" value="F:6-phosphogluconolactonase activity"/>
    <property type="evidence" value="ECO:0007669"/>
    <property type="project" value="TreeGrafter"/>
</dbReference>
<dbReference type="PANTHER" id="PTHR30344:SF1">
    <property type="entry name" value="6-PHOSPHOGLUCONOLACTONASE"/>
    <property type="match status" value="1"/>
</dbReference>
<dbReference type="Proteomes" id="UP000182258">
    <property type="component" value="Unassembled WGS sequence"/>
</dbReference>
<keyword evidence="2" id="KW-0119">Carbohydrate metabolism</keyword>
<proteinExistence type="inferred from homology"/>
<dbReference type="STRING" id="728005.SAMN04488059_14013"/>
<dbReference type="SUPFAM" id="SSF51004">
    <property type="entry name" value="C-terminal (heme d1) domain of cytochrome cd1-nitrite reductase"/>
    <property type="match status" value="1"/>
</dbReference>
<dbReference type="GO" id="GO:0006006">
    <property type="term" value="P:glucose metabolic process"/>
    <property type="evidence" value="ECO:0007669"/>
    <property type="project" value="UniProtKB-KW"/>
</dbReference>
<evidence type="ECO:0000313" key="3">
    <source>
        <dbReference type="EMBL" id="SFD32288.1"/>
    </source>
</evidence>
<dbReference type="Pfam" id="PF10282">
    <property type="entry name" value="Lactonase"/>
    <property type="match status" value="1"/>
</dbReference>
<dbReference type="InterPro" id="IPR050282">
    <property type="entry name" value="Cycloisomerase_2"/>
</dbReference>
<keyword evidence="2" id="KW-0313">Glucose metabolism</keyword>